<keyword evidence="2 4" id="KW-0238">DNA-binding</keyword>
<dbReference type="PROSITE" id="PS50977">
    <property type="entry name" value="HTH_TETR_2"/>
    <property type="match status" value="1"/>
</dbReference>
<dbReference type="SUPFAM" id="SSF48498">
    <property type="entry name" value="Tetracyclin repressor-like, C-terminal domain"/>
    <property type="match status" value="1"/>
</dbReference>
<comment type="caution">
    <text evidence="6">The sequence shown here is derived from an EMBL/GenBank/DDBJ whole genome shotgun (WGS) entry which is preliminary data.</text>
</comment>
<dbReference type="Pfam" id="PF00440">
    <property type="entry name" value="TetR_N"/>
    <property type="match status" value="1"/>
</dbReference>
<dbReference type="Gene3D" id="1.10.357.10">
    <property type="entry name" value="Tetracycline Repressor, domain 2"/>
    <property type="match status" value="1"/>
</dbReference>
<dbReference type="AlphaFoldDB" id="A0A5S4G2N7"/>
<dbReference type="InterPro" id="IPR025996">
    <property type="entry name" value="MT1864/Rv1816-like_C"/>
</dbReference>
<keyword evidence="1" id="KW-0805">Transcription regulation</keyword>
<dbReference type="InterPro" id="IPR036271">
    <property type="entry name" value="Tet_transcr_reg_TetR-rel_C_sf"/>
</dbReference>
<evidence type="ECO:0000259" key="5">
    <source>
        <dbReference type="PROSITE" id="PS50977"/>
    </source>
</evidence>
<gene>
    <name evidence="6" type="ORF">ETD96_39760</name>
</gene>
<name>A0A5S4G2N7_9ACTN</name>
<accession>A0A5S4G2N7</accession>
<evidence type="ECO:0000313" key="7">
    <source>
        <dbReference type="Proteomes" id="UP000305238"/>
    </source>
</evidence>
<keyword evidence="3" id="KW-0804">Transcription</keyword>
<evidence type="ECO:0000256" key="2">
    <source>
        <dbReference type="ARBA" id="ARBA00023125"/>
    </source>
</evidence>
<dbReference type="InterPro" id="IPR009057">
    <property type="entry name" value="Homeodomain-like_sf"/>
</dbReference>
<dbReference type="Pfam" id="PF13305">
    <property type="entry name" value="TetR_C_33"/>
    <property type="match status" value="1"/>
</dbReference>
<dbReference type="PANTHER" id="PTHR30055:SF239">
    <property type="entry name" value="TRANSCRIPTIONAL REGULATORY PROTEIN"/>
    <property type="match status" value="1"/>
</dbReference>
<evidence type="ECO:0000313" key="6">
    <source>
        <dbReference type="EMBL" id="TMR27216.1"/>
    </source>
</evidence>
<sequence length="180" mass="20061">MASHALSRLTPRAREIVQTARQLLEQEGPDALSMRRLAAQLGIRASSIYEHLRDKQALEAALISVGFEEQAELFAQAVHRSDAPIAALTAAYRDFARRQPNLYRLMTERPLRRDLLTPGVEEAAAMPLLDATGGDHERARAIWAFTHGMVILELNQRFPPDADLDTTWHKGIDAFHDAGS</sequence>
<evidence type="ECO:0000256" key="4">
    <source>
        <dbReference type="PROSITE-ProRule" id="PRU00335"/>
    </source>
</evidence>
<dbReference type="SUPFAM" id="SSF46689">
    <property type="entry name" value="Homeodomain-like"/>
    <property type="match status" value="1"/>
</dbReference>
<feature type="DNA-binding region" description="H-T-H motif" evidence="4">
    <location>
        <begin position="33"/>
        <end position="52"/>
    </location>
</feature>
<feature type="domain" description="HTH tetR-type" evidence="5">
    <location>
        <begin position="10"/>
        <end position="70"/>
    </location>
</feature>
<organism evidence="6 7">
    <name type="scientific">Actinomadura geliboluensis</name>
    <dbReference type="NCBI Taxonomy" id="882440"/>
    <lineage>
        <taxon>Bacteria</taxon>
        <taxon>Bacillati</taxon>
        <taxon>Actinomycetota</taxon>
        <taxon>Actinomycetes</taxon>
        <taxon>Streptosporangiales</taxon>
        <taxon>Thermomonosporaceae</taxon>
        <taxon>Actinomadura</taxon>
    </lineage>
</organism>
<dbReference type="OrthoDB" id="71867at2"/>
<dbReference type="PANTHER" id="PTHR30055">
    <property type="entry name" value="HTH-TYPE TRANSCRIPTIONAL REGULATOR RUTR"/>
    <property type="match status" value="1"/>
</dbReference>
<dbReference type="EMBL" id="VCKZ01000505">
    <property type="protein sequence ID" value="TMR27216.1"/>
    <property type="molecule type" value="Genomic_DNA"/>
</dbReference>
<evidence type="ECO:0000256" key="1">
    <source>
        <dbReference type="ARBA" id="ARBA00023015"/>
    </source>
</evidence>
<dbReference type="InterPro" id="IPR050109">
    <property type="entry name" value="HTH-type_TetR-like_transc_reg"/>
</dbReference>
<evidence type="ECO:0000256" key="3">
    <source>
        <dbReference type="ARBA" id="ARBA00023163"/>
    </source>
</evidence>
<dbReference type="Gene3D" id="1.10.10.60">
    <property type="entry name" value="Homeodomain-like"/>
    <property type="match status" value="1"/>
</dbReference>
<reference evidence="6 7" key="1">
    <citation type="submission" date="2019-05" db="EMBL/GenBank/DDBJ databases">
        <title>Draft genome sequence of Actinomadura geliboluensis A8036.</title>
        <authorList>
            <person name="Saricaoglu S."/>
            <person name="Isik K."/>
        </authorList>
    </citation>
    <scope>NUCLEOTIDE SEQUENCE [LARGE SCALE GENOMIC DNA]</scope>
    <source>
        <strain evidence="6 7">A8036</strain>
    </source>
</reference>
<dbReference type="GO" id="GO:0003700">
    <property type="term" value="F:DNA-binding transcription factor activity"/>
    <property type="evidence" value="ECO:0007669"/>
    <property type="project" value="TreeGrafter"/>
</dbReference>
<protein>
    <submittedName>
        <fullName evidence="6">TetR/AcrR family transcriptional regulator</fullName>
    </submittedName>
</protein>
<dbReference type="InterPro" id="IPR001647">
    <property type="entry name" value="HTH_TetR"/>
</dbReference>
<dbReference type="GO" id="GO:0000976">
    <property type="term" value="F:transcription cis-regulatory region binding"/>
    <property type="evidence" value="ECO:0007669"/>
    <property type="project" value="TreeGrafter"/>
</dbReference>
<keyword evidence="7" id="KW-1185">Reference proteome</keyword>
<dbReference type="Proteomes" id="UP000305238">
    <property type="component" value="Unassembled WGS sequence"/>
</dbReference>
<dbReference type="PRINTS" id="PR00455">
    <property type="entry name" value="HTHTETR"/>
</dbReference>
<proteinExistence type="predicted"/>